<feature type="region of interest" description="Disordered" evidence="1">
    <location>
        <begin position="1"/>
        <end position="34"/>
    </location>
</feature>
<dbReference type="Proteomes" id="UP001372834">
    <property type="component" value="Unassembled WGS sequence"/>
</dbReference>
<organism evidence="2 3">
    <name type="scientific">Polyplax serrata</name>
    <name type="common">Common mouse louse</name>
    <dbReference type="NCBI Taxonomy" id="468196"/>
    <lineage>
        <taxon>Eukaryota</taxon>
        <taxon>Metazoa</taxon>
        <taxon>Ecdysozoa</taxon>
        <taxon>Arthropoda</taxon>
        <taxon>Hexapoda</taxon>
        <taxon>Insecta</taxon>
        <taxon>Pterygota</taxon>
        <taxon>Neoptera</taxon>
        <taxon>Paraneoptera</taxon>
        <taxon>Psocodea</taxon>
        <taxon>Troctomorpha</taxon>
        <taxon>Phthiraptera</taxon>
        <taxon>Anoplura</taxon>
        <taxon>Polyplacidae</taxon>
        <taxon>Polyplax</taxon>
    </lineage>
</organism>
<evidence type="ECO:0000313" key="2">
    <source>
        <dbReference type="EMBL" id="KAK6623450.1"/>
    </source>
</evidence>
<evidence type="ECO:0000313" key="3">
    <source>
        <dbReference type="Proteomes" id="UP001372834"/>
    </source>
</evidence>
<dbReference type="AlphaFoldDB" id="A0AAN8S4F5"/>
<feature type="compositionally biased region" description="Basic and acidic residues" evidence="1">
    <location>
        <begin position="25"/>
        <end position="34"/>
    </location>
</feature>
<dbReference type="EMBL" id="JAWJWE010000038">
    <property type="protein sequence ID" value="KAK6623450.1"/>
    <property type="molecule type" value="Genomic_DNA"/>
</dbReference>
<sequence length="56" mass="6429">MVSEKSREETKRNDNVENTTGGESDEGHVINSDGERKFLKKKDGRKVVQAIKEHMR</sequence>
<feature type="non-terminal residue" evidence="2">
    <location>
        <position position="56"/>
    </location>
</feature>
<feature type="compositionally biased region" description="Basic and acidic residues" evidence="1">
    <location>
        <begin position="1"/>
        <end position="15"/>
    </location>
</feature>
<accession>A0AAN8S4F5</accession>
<reference evidence="2 3" key="1">
    <citation type="submission" date="2023-10" db="EMBL/GenBank/DDBJ databases">
        <title>Genomes of two closely related lineages of the louse Polyplax serrata with different host specificities.</title>
        <authorList>
            <person name="Martinu J."/>
            <person name="Tarabai H."/>
            <person name="Stefka J."/>
            <person name="Hypsa V."/>
        </authorList>
    </citation>
    <scope>NUCLEOTIDE SEQUENCE [LARGE SCALE GENOMIC DNA]</scope>
    <source>
        <strain evidence="2">HR10_N</strain>
    </source>
</reference>
<name>A0AAN8S4F5_POLSC</name>
<evidence type="ECO:0000256" key="1">
    <source>
        <dbReference type="SAM" id="MobiDB-lite"/>
    </source>
</evidence>
<protein>
    <submittedName>
        <fullName evidence="2">Uncharacterized protein</fullName>
    </submittedName>
</protein>
<gene>
    <name evidence="2" type="ORF">RUM43_009302</name>
</gene>
<comment type="caution">
    <text evidence="2">The sequence shown here is derived from an EMBL/GenBank/DDBJ whole genome shotgun (WGS) entry which is preliminary data.</text>
</comment>
<proteinExistence type="predicted"/>